<organism evidence="2 3">
    <name type="scientific">Alosa alosa</name>
    <name type="common">allis shad</name>
    <dbReference type="NCBI Taxonomy" id="278164"/>
    <lineage>
        <taxon>Eukaryota</taxon>
        <taxon>Metazoa</taxon>
        <taxon>Chordata</taxon>
        <taxon>Craniata</taxon>
        <taxon>Vertebrata</taxon>
        <taxon>Euteleostomi</taxon>
        <taxon>Actinopterygii</taxon>
        <taxon>Neopterygii</taxon>
        <taxon>Teleostei</taxon>
        <taxon>Clupei</taxon>
        <taxon>Clupeiformes</taxon>
        <taxon>Clupeoidei</taxon>
        <taxon>Clupeidae</taxon>
        <taxon>Alosa</taxon>
    </lineage>
</organism>
<feature type="compositionally biased region" description="Basic and acidic residues" evidence="1">
    <location>
        <begin position="73"/>
        <end position="84"/>
    </location>
</feature>
<evidence type="ECO:0000256" key="1">
    <source>
        <dbReference type="SAM" id="MobiDB-lite"/>
    </source>
</evidence>
<dbReference type="Proteomes" id="UP000823561">
    <property type="component" value="Chromosome 7"/>
</dbReference>
<evidence type="ECO:0000313" key="3">
    <source>
        <dbReference type="Proteomes" id="UP000823561"/>
    </source>
</evidence>
<feature type="compositionally biased region" description="Low complexity" evidence="1">
    <location>
        <begin position="226"/>
        <end position="235"/>
    </location>
</feature>
<gene>
    <name evidence="2" type="ORF">AALO_G00097190</name>
</gene>
<dbReference type="EMBL" id="JADWDJ010000007">
    <property type="protein sequence ID" value="KAG5278278.1"/>
    <property type="molecule type" value="Genomic_DNA"/>
</dbReference>
<accession>A0AAV6GT07</accession>
<keyword evidence="3" id="KW-1185">Reference proteome</keyword>
<dbReference type="AlphaFoldDB" id="A0AAV6GT07"/>
<feature type="region of interest" description="Disordered" evidence="1">
    <location>
        <begin position="203"/>
        <end position="278"/>
    </location>
</feature>
<feature type="region of interest" description="Disordered" evidence="1">
    <location>
        <begin position="65"/>
        <end position="84"/>
    </location>
</feature>
<name>A0AAV6GT07_9TELE</name>
<protein>
    <submittedName>
        <fullName evidence="2">Uncharacterized protein</fullName>
    </submittedName>
</protein>
<reference evidence="2" key="1">
    <citation type="submission" date="2020-10" db="EMBL/GenBank/DDBJ databases">
        <title>Chromosome-scale genome assembly of the Allis shad, Alosa alosa.</title>
        <authorList>
            <person name="Margot Z."/>
            <person name="Christophe K."/>
            <person name="Cabau C."/>
            <person name="Louis A."/>
            <person name="Berthelot C."/>
            <person name="Parey E."/>
            <person name="Roest Crollius H."/>
            <person name="Montfort J."/>
            <person name="Robinson-Rechavi M."/>
            <person name="Bucao C."/>
            <person name="Bouchez O."/>
            <person name="Gislard M."/>
            <person name="Lluch J."/>
            <person name="Milhes M."/>
            <person name="Lampietro C."/>
            <person name="Lopez Roques C."/>
            <person name="Donnadieu C."/>
            <person name="Braasch I."/>
            <person name="Desvignes T."/>
            <person name="Postlethwait J."/>
            <person name="Bobe J."/>
            <person name="Guiguen Y."/>
        </authorList>
    </citation>
    <scope>NUCLEOTIDE SEQUENCE</scope>
    <source>
        <strain evidence="2">M-15738</strain>
        <tissue evidence="2">Blood</tissue>
    </source>
</reference>
<sequence length="278" mass="30966">MNEMQDKLMGVRLREAQAQAELKEVKLKALQLESQNQIHSKLLARHEQESSALHDRLQHLTTHNKSLQSQLNEMKRKQSESDCKSKEEVMAVRLREADSMAAMAELRQRIAELEIQKEEGLIQGQLNHSDSRQYISELREQIAELKNEKRRDRRDQEGQDCLTIRQLRGQPSGCGGGVGVVGGGGGGAFQDLCLASPVSAEGDYLSSDEDLMPSPLTPAMADTLYPQQRQHQRPPQDSEGSTDSEGDERRGGRPDTLGESPTPRHIYSSIVCAEGLDN</sequence>
<proteinExistence type="predicted"/>
<comment type="caution">
    <text evidence="2">The sequence shown here is derived from an EMBL/GenBank/DDBJ whole genome shotgun (WGS) entry which is preliminary data.</text>
</comment>
<evidence type="ECO:0000313" key="2">
    <source>
        <dbReference type="EMBL" id="KAG5278278.1"/>
    </source>
</evidence>